<evidence type="ECO:0000256" key="6">
    <source>
        <dbReference type="ARBA" id="ARBA00023211"/>
    </source>
</evidence>
<dbReference type="STRING" id="1524460.IX84_08675"/>
<proteinExistence type="predicted"/>
<comment type="caution">
    <text evidence="8">The sequence shown here is derived from an EMBL/GenBank/DDBJ whole genome shotgun (WGS) entry which is preliminary data.</text>
</comment>
<feature type="domain" description="Nudix hydrolase" evidence="7">
    <location>
        <begin position="42"/>
        <end position="178"/>
    </location>
</feature>
<evidence type="ECO:0000256" key="4">
    <source>
        <dbReference type="ARBA" id="ARBA00022801"/>
    </source>
</evidence>
<protein>
    <submittedName>
        <fullName evidence="8">NUDIX hydrolase</fullName>
    </submittedName>
</protein>
<name>A0A098S9E2_9BACT</name>
<reference evidence="8 9" key="1">
    <citation type="journal article" date="2014" name="Int. J. Syst. Evol. Microbiol.">
        <title>Phaeodactylibacter xiamenensis gen. nov., sp. nov., a member of the family Saprospiraceae isolated from the marine alga Phaeodactylum tricornutum.</title>
        <authorList>
            <person name="Chen Z.Jr."/>
            <person name="Lei X."/>
            <person name="Lai Q."/>
            <person name="Li Y."/>
            <person name="Zhang B."/>
            <person name="Zhang J."/>
            <person name="Zhang H."/>
            <person name="Yang L."/>
            <person name="Zheng W."/>
            <person name="Tian Y."/>
            <person name="Yu Z."/>
            <person name="Xu H.Jr."/>
            <person name="Zheng T."/>
        </authorList>
    </citation>
    <scope>NUCLEOTIDE SEQUENCE [LARGE SCALE GENOMIC DNA]</scope>
    <source>
        <strain evidence="8 9">KD52</strain>
    </source>
</reference>
<keyword evidence="3" id="KW-0479">Metal-binding</keyword>
<organism evidence="8 9">
    <name type="scientific">Phaeodactylibacter xiamenensis</name>
    <dbReference type="NCBI Taxonomy" id="1524460"/>
    <lineage>
        <taxon>Bacteria</taxon>
        <taxon>Pseudomonadati</taxon>
        <taxon>Bacteroidota</taxon>
        <taxon>Saprospiria</taxon>
        <taxon>Saprospirales</taxon>
        <taxon>Haliscomenobacteraceae</taxon>
        <taxon>Phaeodactylibacter</taxon>
    </lineage>
</organism>
<gene>
    <name evidence="8" type="ORF">IX84_08675</name>
</gene>
<evidence type="ECO:0000256" key="1">
    <source>
        <dbReference type="ARBA" id="ARBA00001936"/>
    </source>
</evidence>
<dbReference type="InterPro" id="IPR015797">
    <property type="entry name" value="NUDIX_hydrolase-like_dom_sf"/>
</dbReference>
<dbReference type="PANTHER" id="PTHR12992:SF11">
    <property type="entry name" value="MITOCHONDRIAL COENZYME A DIPHOSPHATASE NUDT8"/>
    <property type="match status" value="1"/>
</dbReference>
<evidence type="ECO:0000313" key="9">
    <source>
        <dbReference type="Proteomes" id="UP000029736"/>
    </source>
</evidence>
<comment type="cofactor">
    <cofactor evidence="2">
        <name>Mg(2+)</name>
        <dbReference type="ChEBI" id="CHEBI:18420"/>
    </cofactor>
</comment>
<dbReference type="Pfam" id="PF00293">
    <property type="entry name" value="NUDIX"/>
    <property type="match status" value="1"/>
</dbReference>
<keyword evidence="9" id="KW-1185">Reference proteome</keyword>
<dbReference type="PANTHER" id="PTHR12992">
    <property type="entry name" value="NUDIX HYDROLASE"/>
    <property type="match status" value="1"/>
</dbReference>
<dbReference type="InterPro" id="IPR045121">
    <property type="entry name" value="CoAse"/>
</dbReference>
<sequence>MDMQHSFIQAIAEQLRHPLPGQEAQFRMAHVVRQQAVTPPQGARQAGVMALFYPHQSDWHLVFIERQPHHGHDRHAGQISFPGGKFEDSDASLEETALRETEEEVGVPVGTIEVLGKLTELYIPVSNFQVHPYVGFTDSRPAFVPDVEEVRTILEVPFRHLSNPATRRKTNLQLAANITLKGVPYFDVEGKILWGATAMMVSELLAVAERSGLVSS</sequence>
<dbReference type="InterPro" id="IPR000086">
    <property type="entry name" value="NUDIX_hydrolase_dom"/>
</dbReference>
<comment type="cofactor">
    <cofactor evidence="1">
        <name>Mn(2+)</name>
        <dbReference type="ChEBI" id="CHEBI:29035"/>
    </cofactor>
</comment>
<dbReference type="GO" id="GO:0010945">
    <property type="term" value="F:coenzyme A diphosphatase activity"/>
    <property type="evidence" value="ECO:0007669"/>
    <property type="project" value="InterPro"/>
</dbReference>
<dbReference type="GO" id="GO:0046872">
    <property type="term" value="F:metal ion binding"/>
    <property type="evidence" value="ECO:0007669"/>
    <property type="project" value="UniProtKB-KW"/>
</dbReference>
<dbReference type="SUPFAM" id="SSF55811">
    <property type="entry name" value="Nudix"/>
    <property type="match status" value="1"/>
</dbReference>
<evidence type="ECO:0000259" key="7">
    <source>
        <dbReference type="PROSITE" id="PS51462"/>
    </source>
</evidence>
<dbReference type="EMBL" id="JPOS01000018">
    <property type="protein sequence ID" value="KGE88720.1"/>
    <property type="molecule type" value="Genomic_DNA"/>
</dbReference>
<evidence type="ECO:0000313" key="8">
    <source>
        <dbReference type="EMBL" id="KGE88720.1"/>
    </source>
</evidence>
<dbReference type="Proteomes" id="UP000029736">
    <property type="component" value="Unassembled WGS sequence"/>
</dbReference>
<evidence type="ECO:0000256" key="3">
    <source>
        <dbReference type="ARBA" id="ARBA00022723"/>
    </source>
</evidence>
<evidence type="ECO:0000256" key="5">
    <source>
        <dbReference type="ARBA" id="ARBA00022842"/>
    </source>
</evidence>
<keyword evidence="6" id="KW-0464">Manganese</keyword>
<dbReference type="CDD" id="cd03426">
    <property type="entry name" value="NUDIX_CoAse_Nudt7"/>
    <property type="match status" value="1"/>
</dbReference>
<dbReference type="PROSITE" id="PS51462">
    <property type="entry name" value="NUDIX"/>
    <property type="match status" value="1"/>
</dbReference>
<evidence type="ECO:0000256" key="2">
    <source>
        <dbReference type="ARBA" id="ARBA00001946"/>
    </source>
</evidence>
<keyword evidence="4 8" id="KW-0378">Hydrolase</keyword>
<accession>A0A098S9E2</accession>
<keyword evidence="5" id="KW-0460">Magnesium</keyword>
<dbReference type="Gene3D" id="3.90.79.10">
    <property type="entry name" value="Nucleoside Triphosphate Pyrophosphohydrolase"/>
    <property type="match status" value="1"/>
</dbReference>
<dbReference type="AlphaFoldDB" id="A0A098S9E2"/>